<dbReference type="GO" id="GO:0050660">
    <property type="term" value="F:flavin adenine dinucleotide binding"/>
    <property type="evidence" value="ECO:0007669"/>
    <property type="project" value="InterPro"/>
</dbReference>
<keyword evidence="7 8" id="KW-0503">Monooxygenase</keyword>
<evidence type="ECO:0000256" key="3">
    <source>
        <dbReference type="ARBA" id="ARBA00022630"/>
    </source>
</evidence>
<sequence>MNSAADRHIDALVIGAGIAGISAAWHITHHCPSLNVAVLEGRSEIGGTWSLFRYPGVRCDSDMYTLGFSFAPWTGKEAIVEGEAILRYLKDVVEQENLDRLIRFDHRVREARWSSQTSRWTLQVDTPAGEQTITCSFLMVCTGYYRYDGGYLPEFPGIDDFPGPVVHPQEWPDDLVIAGKRVALIGSGATAMTLAPRLADTADHVSVVQRSPSYVISRPQRDRFANLLLRWLPHMVALPVIRAKNISLMTFSLYLARRVPQRMGDAIVDRAKRELPPGYDSEKHFRPRYKIWDNRLCLILDGDLFQSIGRGDLTMVTGEIERFTGEGLLLTSGEHIPADIVVAATGFHMRLFGGIEFYRDDEPIDFSSTVCYKGMMLDGIPNFAFTVGYQAATYTLKADIVSRYVSRLLGYLFENGISSVTPHLDDSSVDLEPFTGYRPGYVQRVLADLPRQGSKPPWRLSMNYYRDMWMARAQSVEDANLHFSRNSTVS</sequence>
<dbReference type="InterPro" id="IPR051820">
    <property type="entry name" value="FAD-binding_MO"/>
</dbReference>
<proteinExistence type="inferred from homology"/>
<reference evidence="8 9" key="1">
    <citation type="submission" date="2015-03" db="EMBL/GenBank/DDBJ databases">
        <authorList>
            <person name="Murphy D."/>
        </authorList>
    </citation>
    <scope>NUCLEOTIDE SEQUENCE [LARGE SCALE GENOMIC DNA]</scope>
    <source>
        <strain evidence="8 9">PAP088</strain>
    </source>
</reference>
<name>A0A0U0ZIP3_9MYCO</name>
<evidence type="ECO:0000256" key="2">
    <source>
        <dbReference type="ARBA" id="ARBA00010139"/>
    </source>
</evidence>
<evidence type="ECO:0000256" key="5">
    <source>
        <dbReference type="ARBA" id="ARBA00022857"/>
    </source>
</evidence>
<keyword evidence="6 8" id="KW-0560">Oxidoreductase</keyword>
<dbReference type="EMBL" id="CSWP01000002">
    <property type="protein sequence ID" value="CPV40843.1"/>
    <property type="molecule type" value="Genomic_DNA"/>
</dbReference>
<dbReference type="PANTHER" id="PTHR43872:SF1">
    <property type="entry name" value="MONOOXYGENASE, PUTATIVE (AFU_ORTHOLOGUE AFUA_8G02570)-RELATED"/>
    <property type="match status" value="1"/>
</dbReference>
<comment type="similarity">
    <text evidence="2">Belongs to the FAD-binding monooxygenase family.</text>
</comment>
<dbReference type="SUPFAM" id="SSF51905">
    <property type="entry name" value="FAD/NAD(P)-binding domain"/>
    <property type="match status" value="2"/>
</dbReference>
<dbReference type="Pfam" id="PF13450">
    <property type="entry name" value="NAD_binding_8"/>
    <property type="match status" value="1"/>
</dbReference>
<evidence type="ECO:0000313" key="9">
    <source>
        <dbReference type="Proteomes" id="UP000045782"/>
    </source>
</evidence>
<keyword evidence="5" id="KW-0521">NADP</keyword>
<dbReference type="InterPro" id="IPR036188">
    <property type="entry name" value="FAD/NAD-bd_sf"/>
</dbReference>
<dbReference type="GO" id="GO:0004499">
    <property type="term" value="F:N,N-dimethylaniline monooxygenase activity"/>
    <property type="evidence" value="ECO:0007669"/>
    <property type="project" value="InterPro"/>
</dbReference>
<dbReference type="PANTHER" id="PTHR43872">
    <property type="entry name" value="MONOOXYGENASE, PUTATIVE (AFU_ORTHOLOGUE AFUA_8G02570)-RELATED"/>
    <property type="match status" value="1"/>
</dbReference>
<evidence type="ECO:0000256" key="6">
    <source>
        <dbReference type="ARBA" id="ARBA00023002"/>
    </source>
</evidence>
<gene>
    <name evidence="8" type="primary">ethA_1</name>
    <name evidence="8" type="ORF">ERS075579_01211</name>
</gene>
<evidence type="ECO:0000256" key="7">
    <source>
        <dbReference type="ARBA" id="ARBA00023033"/>
    </source>
</evidence>
<evidence type="ECO:0000256" key="4">
    <source>
        <dbReference type="ARBA" id="ARBA00022827"/>
    </source>
</evidence>
<accession>A0A0U0ZIP3</accession>
<dbReference type="Gene3D" id="3.50.50.60">
    <property type="entry name" value="FAD/NAD(P)-binding domain"/>
    <property type="match status" value="3"/>
</dbReference>
<dbReference type="Pfam" id="PF00743">
    <property type="entry name" value="FMO-like"/>
    <property type="match status" value="1"/>
</dbReference>
<dbReference type="Proteomes" id="UP000045782">
    <property type="component" value="Unassembled WGS sequence"/>
</dbReference>
<organism evidence="8 9">
    <name type="scientific">Mycobacteroides abscessus</name>
    <dbReference type="NCBI Taxonomy" id="36809"/>
    <lineage>
        <taxon>Bacteria</taxon>
        <taxon>Bacillati</taxon>
        <taxon>Actinomycetota</taxon>
        <taxon>Actinomycetes</taxon>
        <taxon>Mycobacteriales</taxon>
        <taxon>Mycobacteriaceae</taxon>
        <taxon>Mycobacteroides</taxon>
    </lineage>
</organism>
<comment type="cofactor">
    <cofactor evidence="1">
        <name>FAD</name>
        <dbReference type="ChEBI" id="CHEBI:57692"/>
    </cofactor>
</comment>
<dbReference type="GO" id="GO:0050661">
    <property type="term" value="F:NADP binding"/>
    <property type="evidence" value="ECO:0007669"/>
    <property type="project" value="InterPro"/>
</dbReference>
<evidence type="ECO:0000256" key="1">
    <source>
        <dbReference type="ARBA" id="ARBA00001974"/>
    </source>
</evidence>
<evidence type="ECO:0000313" key="8">
    <source>
        <dbReference type="EMBL" id="CPV40843.1"/>
    </source>
</evidence>
<dbReference type="FunFam" id="3.50.50.60:FF:000228">
    <property type="entry name" value="FAD-containing monooxygenase EthA"/>
    <property type="match status" value="1"/>
</dbReference>
<dbReference type="EC" id="1.14.13.-" evidence="8"/>
<keyword evidence="3" id="KW-0285">Flavoprotein</keyword>
<keyword evidence="4" id="KW-0274">FAD</keyword>
<protein>
    <submittedName>
        <fullName evidence="8">Monooxygenase EthA, flavin-binding</fullName>
        <ecNumber evidence="8">1.14.13.-</ecNumber>
    </submittedName>
</protein>
<dbReference type="AlphaFoldDB" id="A0A0U0ZIP3"/>
<dbReference type="InterPro" id="IPR020946">
    <property type="entry name" value="Flavin_mOase-like"/>
</dbReference>
<dbReference type="RefSeq" id="WP_016895620.1">
    <property type="nucleotide sequence ID" value="NZ_CSWP01000002.1"/>
</dbReference>